<dbReference type="GO" id="GO:0006633">
    <property type="term" value="P:fatty acid biosynthetic process"/>
    <property type="evidence" value="ECO:0007669"/>
    <property type="project" value="TreeGrafter"/>
</dbReference>
<dbReference type="FunFam" id="3.40.50.720:FF:000173">
    <property type="entry name" value="3-oxoacyl-[acyl-carrier protein] reductase"/>
    <property type="match status" value="1"/>
</dbReference>
<accession>A0A559IYQ0</accession>
<dbReference type="OrthoDB" id="125587at2"/>
<evidence type="ECO:0000256" key="1">
    <source>
        <dbReference type="ARBA" id="ARBA00006484"/>
    </source>
</evidence>
<dbReference type="GO" id="GO:0016616">
    <property type="term" value="F:oxidoreductase activity, acting on the CH-OH group of donors, NAD or NADP as acceptor"/>
    <property type="evidence" value="ECO:0007669"/>
    <property type="project" value="TreeGrafter"/>
</dbReference>
<dbReference type="GO" id="GO:0048038">
    <property type="term" value="F:quinone binding"/>
    <property type="evidence" value="ECO:0007669"/>
    <property type="project" value="TreeGrafter"/>
</dbReference>
<dbReference type="InterPro" id="IPR036291">
    <property type="entry name" value="NAD(P)-bd_dom_sf"/>
</dbReference>
<keyword evidence="4" id="KW-1185">Reference proteome</keyword>
<name>A0A559IYQ0_9BACL</name>
<comment type="similarity">
    <text evidence="1">Belongs to the short-chain dehydrogenases/reductases (SDR) family.</text>
</comment>
<dbReference type="PRINTS" id="PR00080">
    <property type="entry name" value="SDRFAMILY"/>
</dbReference>
<dbReference type="Gene3D" id="3.40.50.720">
    <property type="entry name" value="NAD(P)-binding Rossmann-like Domain"/>
    <property type="match status" value="1"/>
</dbReference>
<dbReference type="PANTHER" id="PTHR42760">
    <property type="entry name" value="SHORT-CHAIN DEHYDROGENASES/REDUCTASES FAMILY MEMBER"/>
    <property type="match status" value="1"/>
</dbReference>
<dbReference type="NCBIfam" id="NF009466">
    <property type="entry name" value="PRK12826.1-2"/>
    <property type="match status" value="1"/>
</dbReference>
<dbReference type="InterPro" id="IPR002347">
    <property type="entry name" value="SDR_fam"/>
</dbReference>
<reference evidence="3 4" key="1">
    <citation type="submission" date="2019-07" db="EMBL/GenBank/DDBJ databases">
        <authorList>
            <person name="Kim J."/>
        </authorList>
    </citation>
    <scope>NUCLEOTIDE SEQUENCE [LARGE SCALE GENOMIC DNA]</scope>
    <source>
        <strain evidence="3 4">N4</strain>
    </source>
</reference>
<dbReference type="Proteomes" id="UP000318102">
    <property type="component" value="Unassembled WGS sequence"/>
</dbReference>
<dbReference type="PRINTS" id="PR00081">
    <property type="entry name" value="GDHRDH"/>
</dbReference>
<dbReference type="SUPFAM" id="SSF51735">
    <property type="entry name" value="NAD(P)-binding Rossmann-fold domains"/>
    <property type="match status" value="1"/>
</dbReference>
<dbReference type="PANTHER" id="PTHR42760:SF83">
    <property type="entry name" value="(3R)-3-HYDROXYACYL-COA DEHYDROGENASE"/>
    <property type="match status" value="1"/>
</dbReference>
<dbReference type="Pfam" id="PF13561">
    <property type="entry name" value="adh_short_C2"/>
    <property type="match status" value="1"/>
</dbReference>
<organism evidence="3 4">
    <name type="scientific">Paenibacillus agilis</name>
    <dbReference type="NCBI Taxonomy" id="3020863"/>
    <lineage>
        <taxon>Bacteria</taxon>
        <taxon>Bacillati</taxon>
        <taxon>Bacillota</taxon>
        <taxon>Bacilli</taxon>
        <taxon>Bacillales</taxon>
        <taxon>Paenibacillaceae</taxon>
        <taxon>Paenibacillus</taxon>
    </lineage>
</organism>
<evidence type="ECO:0000256" key="2">
    <source>
        <dbReference type="ARBA" id="ARBA00023002"/>
    </source>
</evidence>
<comment type="caution">
    <text evidence="3">The sequence shown here is derived from an EMBL/GenBank/DDBJ whole genome shotgun (WGS) entry which is preliminary data.</text>
</comment>
<proteinExistence type="inferred from homology"/>
<dbReference type="EMBL" id="VNJK01000001">
    <property type="protein sequence ID" value="TVX92731.1"/>
    <property type="molecule type" value="Genomic_DNA"/>
</dbReference>
<evidence type="ECO:0000313" key="3">
    <source>
        <dbReference type="EMBL" id="TVX92731.1"/>
    </source>
</evidence>
<dbReference type="RefSeq" id="WP_144988478.1">
    <property type="nucleotide sequence ID" value="NZ_VNJK01000001.1"/>
</dbReference>
<dbReference type="InterPro" id="IPR020904">
    <property type="entry name" value="Sc_DH/Rdtase_CS"/>
</dbReference>
<dbReference type="PROSITE" id="PS00061">
    <property type="entry name" value="ADH_SHORT"/>
    <property type="match status" value="1"/>
</dbReference>
<evidence type="ECO:0000313" key="4">
    <source>
        <dbReference type="Proteomes" id="UP000318102"/>
    </source>
</evidence>
<sequence>MGKMTNKIAVVTGGARGIGQEICRVFLREGARKVYSIDMNIGEEQHEQLEHVVLNVLERNDIERFIGKLAELNLPIDVLVNNAGITRDGLIHNISSEMWDQVIDVNLKGVFQMTQAIAPMMMNQGQGSIINISSIVGLYGNIGQTNYAATKSGVIGMTYTWAKEFTRKGAYVRTNAIAPGFIHTEMLDSVPEKVLQPIRERTPLGRLGKPADIANAALFLASDDSSFVNGHVLSVDGGLRL</sequence>
<protein>
    <submittedName>
        <fullName evidence="3">SDR family oxidoreductase</fullName>
    </submittedName>
</protein>
<dbReference type="AlphaFoldDB" id="A0A559IYQ0"/>
<gene>
    <name evidence="3" type="ORF">FPZ44_06505</name>
</gene>
<keyword evidence="2" id="KW-0560">Oxidoreductase</keyword>